<feature type="region of interest" description="Disordered" evidence="1">
    <location>
        <begin position="1"/>
        <end position="59"/>
    </location>
</feature>
<organism evidence="2 3">
    <name type="scientific">Ridgeia piscesae</name>
    <name type="common">Tubeworm</name>
    <dbReference type="NCBI Taxonomy" id="27915"/>
    <lineage>
        <taxon>Eukaryota</taxon>
        <taxon>Metazoa</taxon>
        <taxon>Spiralia</taxon>
        <taxon>Lophotrochozoa</taxon>
        <taxon>Annelida</taxon>
        <taxon>Polychaeta</taxon>
        <taxon>Sedentaria</taxon>
        <taxon>Canalipalpata</taxon>
        <taxon>Sabellida</taxon>
        <taxon>Siboglinidae</taxon>
        <taxon>Ridgeia</taxon>
    </lineage>
</organism>
<feature type="compositionally biased region" description="Polar residues" evidence="1">
    <location>
        <begin position="39"/>
        <end position="59"/>
    </location>
</feature>
<sequence length="59" mass="6900">MRKGWTESIGSKEVNTTQRERESETTVYDTRERHRWPTVQGTEGSIHQDTSFQCIVDQS</sequence>
<name>A0AAD9KE22_RIDPI</name>
<evidence type="ECO:0000313" key="2">
    <source>
        <dbReference type="EMBL" id="KAK2169557.1"/>
    </source>
</evidence>
<comment type="caution">
    <text evidence="2">The sequence shown here is derived from an EMBL/GenBank/DDBJ whole genome shotgun (WGS) entry which is preliminary data.</text>
</comment>
<proteinExistence type="predicted"/>
<reference evidence="2" key="1">
    <citation type="journal article" date="2023" name="Mol. Biol. Evol.">
        <title>Third-Generation Sequencing Reveals the Adaptive Role of the Epigenome in Three Deep-Sea Polychaetes.</title>
        <authorList>
            <person name="Perez M."/>
            <person name="Aroh O."/>
            <person name="Sun Y."/>
            <person name="Lan Y."/>
            <person name="Juniper S.K."/>
            <person name="Young C.R."/>
            <person name="Angers B."/>
            <person name="Qian P.Y."/>
        </authorList>
    </citation>
    <scope>NUCLEOTIDE SEQUENCE</scope>
    <source>
        <strain evidence="2">R07B-5</strain>
    </source>
</reference>
<protein>
    <submittedName>
        <fullName evidence="2">Uncharacterized protein</fullName>
    </submittedName>
</protein>
<evidence type="ECO:0000313" key="3">
    <source>
        <dbReference type="Proteomes" id="UP001209878"/>
    </source>
</evidence>
<gene>
    <name evidence="2" type="ORF">NP493_1186g00020</name>
</gene>
<feature type="compositionally biased region" description="Basic and acidic residues" evidence="1">
    <location>
        <begin position="18"/>
        <end position="32"/>
    </location>
</feature>
<dbReference type="AlphaFoldDB" id="A0AAD9KE22"/>
<accession>A0AAD9KE22</accession>
<dbReference type="EMBL" id="JAODUO010001185">
    <property type="protein sequence ID" value="KAK2169557.1"/>
    <property type="molecule type" value="Genomic_DNA"/>
</dbReference>
<keyword evidence="3" id="KW-1185">Reference proteome</keyword>
<dbReference type="Proteomes" id="UP001209878">
    <property type="component" value="Unassembled WGS sequence"/>
</dbReference>
<evidence type="ECO:0000256" key="1">
    <source>
        <dbReference type="SAM" id="MobiDB-lite"/>
    </source>
</evidence>